<reference evidence="2 3" key="1">
    <citation type="journal article" date="2019" name="Nat. Med.">
        <title>A library of human gut bacterial isolates paired with longitudinal multiomics data enables mechanistic microbiome research.</title>
        <authorList>
            <person name="Poyet M."/>
            <person name="Groussin M."/>
            <person name="Gibbons S.M."/>
            <person name="Avila-Pacheco J."/>
            <person name="Jiang X."/>
            <person name="Kearney S.M."/>
            <person name="Perrotta A.R."/>
            <person name="Berdy B."/>
            <person name="Zhao S."/>
            <person name="Lieberman T.D."/>
            <person name="Swanson P.K."/>
            <person name="Smith M."/>
            <person name="Roesemann S."/>
            <person name="Alexander J.E."/>
            <person name="Rich S.A."/>
            <person name="Livny J."/>
            <person name="Vlamakis H."/>
            <person name="Clish C."/>
            <person name="Bullock K."/>
            <person name="Deik A."/>
            <person name="Scott J."/>
            <person name="Pierce K.A."/>
            <person name="Xavier R.J."/>
            <person name="Alm E.J."/>
        </authorList>
    </citation>
    <scope>NUCLEOTIDE SEQUENCE [LARGE SCALE GENOMIC DNA]</scope>
    <source>
        <strain evidence="2 3">BIOML-A20</strain>
    </source>
</reference>
<feature type="domain" description="KTSC" evidence="1">
    <location>
        <begin position="11"/>
        <end position="62"/>
    </location>
</feature>
<comment type="caution">
    <text evidence="2">The sequence shown here is derived from an EMBL/GenBank/DDBJ whole genome shotgun (WGS) entry which is preliminary data.</text>
</comment>
<sequence length="71" mass="7686">MIDVRMVPVASSNLAEVGYEGGNLYVRFRSGGLYVYSGVPPATHAALMGAASKGSYLHRFVKLFHPCRRVG</sequence>
<dbReference type="EMBL" id="WWSR01000009">
    <property type="protein sequence ID" value="MZJ39570.1"/>
    <property type="molecule type" value="Genomic_DNA"/>
</dbReference>
<dbReference type="Pfam" id="PF13619">
    <property type="entry name" value="KTSC"/>
    <property type="match status" value="1"/>
</dbReference>
<organism evidence="2 3">
    <name type="scientific">Collinsella aerofaciens</name>
    <dbReference type="NCBI Taxonomy" id="74426"/>
    <lineage>
        <taxon>Bacteria</taxon>
        <taxon>Bacillati</taxon>
        <taxon>Actinomycetota</taxon>
        <taxon>Coriobacteriia</taxon>
        <taxon>Coriobacteriales</taxon>
        <taxon>Coriobacteriaceae</taxon>
        <taxon>Collinsella</taxon>
    </lineage>
</organism>
<dbReference type="InterPro" id="IPR025309">
    <property type="entry name" value="KTSC_dom"/>
</dbReference>
<evidence type="ECO:0000313" key="3">
    <source>
        <dbReference type="Proteomes" id="UP000469380"/>
    </source>
</evidence>
<protein>
    <submittedName>
        <fullName evidence="2">KTSC domain-containing protein</fullName>
    </submittedName>
</protein>
<dbReference type="RefSeq" id="WP_161160522.1">
    <property type="nucleotide sequence ID" value="NZ_WWSR01000009.1"/>
</dbReference>
<proteinExistence type="predicted"/>
<dbReference type="Proteomes" id="UP000469380">
    <property type="component" value="Unassembled WGS sequence"/>
</dbReference>
<evidence type="ECO:0000259" key="1">
    <source>
        <dbReference type="Pfam" id="PF13619"/>
    </source>
</evidence>
<gene>
    <name evidence="2" type="ORF">GT464_06355</name>
</gene>
<accession>A0A6N9JJA1</accession>
<name>A0A6N9JJA1_9ACTN</name>
<dbReference type="AlphaFoldDB" id="A0A6N9JJA1"/>
<evidence type="ECO:0000313" key="2">
    <source>
        <dbReference type="EMBL" id="MZJ39570.1"/>
    </source>
</evidence>